<evidence type="ECO:0000313" key="2">
    <source>
        <dbReference type="Proteomes" id="UP001291653"/>
    </source>
</evidence>
<sequence length="73" mass="8037">MAHLVAAQLFPGSPRHTVTLPSQDLQDLLAVLLEVSIDFSDGKLASEICGFTEADIHEAIDLHQHHYGPLQDY</sequence>
<keyword evidence="2" id="KW-1185">Reference proteome</keyword>
<dbReference type="EMBL" id="BSBI01000028">
    <property type="protein sequence ID" value="GLF99927.1"/>
    <property type="molecule type" value="Genomic_DNA"/>
</dbReference>
<accession>A0ABQ5PBF4</accession>
<organism evidence="1 2">
    <name type="scientific">Streptomyces yaizuensis</name>
    <dbReference type="NCBI Taxonomy" id="2989713"/>
    <lineage>
        <taxon>Bacteria</taxon>
        <taxon>Bacillati</taxon>
        <taxon>Actinomycetota</taxon>
        <taxon>Actinomycetes</taxon>
        <taxon>Kitasatosporales</taxon>
        <taxon>Streptomycetaceae</taxon>
        <taxon>Streptomyces</taxon>
    </lineage>
</organism>
<reference evidence="1 2" key="1">
    <citation type="submission" date="2022-10" db="EMBL/GenBank/DDBJ databases">
        <title>Draft genome sequence of Streptomyces sp. YSPA8.</title>
        <authorList>
            <person name="Moriuchi R."/>
            <person name="Dohra H."/>
            <person name="Yamamura H."/>
            <person name="Kodani S."/>
        </authorList>
    </citation>
    <scope>NUCLEOTIDE SEQUENCE [LARGE SCALE GENOMIC DNA]</scope>
    <source>
        <strain evidence="1 2">YSPA8</strain>
    </source>
</reference>
<dbReference type="RefSeq" id="WP_323451852.1">
    <property type="nucleotide sequence ID" value="NZ_BSBI01000028.1"/>
</dbReference>
<evidence type="ECO:0000313" key="1">
    <source>
        <dbReference type="EMBL" id="GLF99927.1"/>
    </source>
</evidence>
<proteinExistence type="predicted"/>
<comment type="caution">
    <text evidence="1">The sequence shown here is derived from an EMBL/GenBank/DDBJ whole genome shotgun (WGS) entry which is preliminary data.</text>
</comment>
<gene>
    <name evidence="1" type="ORF">SYYSPA8_36540</name>
</gene>
<dbReference type="Proteomes" id="UP001291653">
    <property type="component" value="Unassembled WGS sequence"/>
</dbReference>
<protein>
    <submittedName>
        <fullName evidence="1">Uncharacterized protein</fullName>
    </submittedName>
</protein>
<name>A0ABQ5PBF4_9ACTN</name>